<comment type="caution">
    <text evidence="2">The sequence shown here is derived from an EMBL/GenBank/DDBJ whole genome shotgun (WGS) entry which is preliminary data.</text>
</comment>
<proteinExistence type="predicted"/>
<gene>
    <name evidence="2" type="ORF">V6N11_051452</name>
</gene>
<protein>
    <submittedName>
        <fullName evidence="2">Uncharacterized protein</fullName>
    </submittedName>
</protein>
<keyword evidence="3" id="KW-1185">Reference proteome</keyword>
<reference evidence="2 3" key="1">
    <citation type="journal article" date="2024" name="G3 (Bethesda)">
        <title>Genome assembly of Hibiscus sabdariffa L. provides insights into metabolisms of medicinal natural products.</title>
        <authorList>
            <person name="Kim T."/>
        </authorList>
    </citation>
    <scope>NUCLEOTIDE SEQUENCE [LARGE SCALE GENOMIC DNA]</scope>
    <source>
        <strain evidence="2">TK-2024</strain>
        <tissue evidence="2">Old leaves</tissue>
    </source>
</reference>
<evidence type="ECO:0000313" key="3">
    <source>
        <dbReference type="Proteomes" id="UP001396334"/>
    </source>
</evidence>
<evidence type="ECO:0000256" key="1">
    <source>
        <dbReference type="SAM" id="MobiDB-lite"/>
    </source>
</evidence>
<dbReference type="EMBL" id="JBBPBN010000001">
    <property type="protein sequence ID" value="KAK9045542.1"/>
    <property type="molecule type" value="Genomic_DNA"/>
</dbReference>
<name>A0ABR2U7E0_9ROSI</name>
<dbReference type="Proteomes" id="UP001396334">
    <property type="component" value="Unassembled WGS sequence"/>
</dbReference>
<accession>A0ABR2U7E0</accession>
<organism evidence="2 3">
    <name type="scientific">Hibiscus sabdariffa</name>
    <name type="common">roselle</name>
    <dbReference type="NCBI Taxonomy" id="183260"/>
    <lineage>
        <taxon>Eukaryota</taxon>
        <taxon>Viridiplantae</taxon>
        <taxon>Streptophyta</taxon>
        <taxon>Embryophyta</taxon>
        <taxon>Tracheophyta</taxon>
        <taxon>Spermatophyta</taxon>
        <taxon>Magnoliopsida</taxon>
        <taxon>eudicotyledons</taxon>
        <taxon>Gunneridae</taxon>
        <taxon>Pentapetalae</taxon>
        <taxon>rosids</taxon>
        <taxon>malvids</taxon>
        <taxon>Malvales</taxon>
        <taxon>Malvaceae</taxon>
        <taxon>Malvoideae</taxon>
        <taxon>Hibiscus</taxon>
    </lineage>
</organism>
<feature type="region of interest" description="Disordered" evidence="1">
    <location>
        <begin position="33"/>
        <end position="54"/>
    </location>
</feature>
<evidence type="ECO:0000313" key="2">
    <source>
        <dbReference type="EMBL" id="KAK9045542.1"/>
    </source>
</evidence>
<sequence length="207" mass="22422">MGDMHRSIARVALPVVAGATKVCQQQLQSEGSVMSGQGGLEQPTCSIRDGNTTRRPAEGLIDVSVTRAPEETPSLSMNEDFGTTQLNDNSNHITEESCGVPSEQVVEDVAESVGDASEVQAEGAVCDQLNYTDSLQSHVDDVSLYTPESIATRIHFLFSSHQSKHTQLSSNASKNKDKETVYLVSGDLRWITGRNDSARNLLEDLKL</sequence>